<gene>
    <name evidence="4" type="ORF">HYPSUDRAFT_209235</name>
</gene>
<dbReference type="OrthoDB" id="3001992at2759"/>
<feature type="compositionally biased region" description="Polar residues" evidence="2">
    <location>
        <begin position="126"/>
        <end position="138"/>
    </location>
</feature>
<feature type="transmembrane region" description="Helical" evidence="3">
    <location>
        <begin position="42"/>
        <end position="64"/>
    </location>
</feature>
<name>A0A0D2NZD5_HYPSF</name>
<keyword evidence="3" id="KW-0812">Transmembrane</keyword>
<evidence type="ECO:0000256" key="1">
    <source>
        <dbReference type="SAM" id="Coils"/>
    </source>
</evidence>
<evidence type="ECO:0000313" key="5">
    <source>
        <dbReference type="Proteomes" id="UP000054270"/>
    </source>
</evidence>
<protein>
    <submittedName>
        <fullName evidence="4">Uncharacterized protein</fullName>
    </submittedName>
</protein>
<feature type="coiled-coil region" evidence="1">
    <location>
        <begin position="87"/>
        <end position="114"/>
    </location>
</feature>
<reference evidence="5" key="1">
    <citation type="submission" date="2014-04" db="EMBL/GenBank/DDBJ databases">
        <title>Evolutionary Origins and Diversification of the Mycorrhizal Mutualists.</title>
        <authorList>
            <consortium name="DOE Joint Genome Institute"/>
            <consortium name="Mycorrhizal Genomics Consortium"/>
            <person name="Kohler A."/>
            <person name="Kuo A."/>
            <person name="Nagy L.G."/>
            <person name="Floudas D."/>
            <person name="Copeland A."/>
            <person name="Barry K.W."/>
            <person name="Cichocki N."/>
            <person name="Veneault-Fourrey C."/>
            <person name="LaButti K."/>
            <person name="Lindquist E.A."/>
            <person name="Lipzen A."/>
            <person name="Lundell T."/>
            <person name="Morin E."/>
            <person name="Murat C."/>
            <person name="Riley R."/>
            <person name="Ohm R."/>
            <person name="Sun H."/>
            <person name="Tunlid A."/>
            <person name="Henrissat B."/>
            <person name="Grigoriev I.V."/>
            <person name="Hibbett D.S."/>
            <person name="Martin F."/>
        </authorList>
    </citation>
    <scope>NUCLEOTIDE SEQUENCE [LARGE SCALE GENOMIC DNA]</scope>
    <source>
        <strain evidence="5">FD-334 SS-4</strain>
    </source>
</reference>
<keyword evidence="5" id="KW-1185">Reference proteome</keyword>
<organism evidence="4 5">
    <name type="scientific">Hypholoma sublateritium (strain FD-334 SS-4)</name>
    <dbReference type="NCBI Taxonomy" id="945553"/>
    <lineage>
        <taxon>Eukaryota</taxon>
        <taxon>Fungi</taxon>
        <taxon>Dikarya</taxon>
        <taxon>Basidiomycota</taxon>
        <taxon>Agaricomycotina</taxon>
        <taxon>Agaricomycetes</taxon>
        <taxon>Agaricomycetidae</taxon>
        <taxon>Agaricales</taxon>
        <taxon>Agaricineae</taxon>
        <taxon>Strophariaceae</taxon>
        <taxon>Hypholoma</taxon>
    </lineage>
</organism>
<keyword evidence="3" id="KW-0472">Membrane</keyword>
<proteinExistence type="predicted"/>
<evidence type="ECO:0000256" key="2">
    <source>
        <dbReference type="SAM" id="MobiDB-lite"/>
    </source>
</evidence>
<feature type="region of interest" description="Disordered" evidence="2">
    <location>
        <begin position="122"/>
        <end position="227"/>
    </location>
</feature>
<dbReference type="EMBL" id="KN817713">
    <property type="protein sequence ID" value="KJA13785.1"/>
    <property type="molecule type" value="Genomic_DNA"/>
</dbReference>
<evidence type="ECO:0000313" key="4">
    <source>
        <dbReference type="EMBL" id="KJA13785.1"/>
    </source>
</evidence>
<dbReference type="Proteomes" id="UP000054270">
    <property type="component" value="Unassembled WGS sequence"/>
</dbReference>
<evidence type="ECO:0000256" key="3">
    <source>
        <dbReference type="SAM" id="Phobius"/>
    </source>
</evidence>
<keyword evidence="1" id="KW-0175">Coiled coil</keyword>
<keyword evidence="3" id="KW-1133">Transmembrane helix</keyword>
<dbReference type="AlphaFoldDB" id="A0A0D2NZD5"/>
<feature type="compositionally biased region" description="Basic and acidic residues" evidence="2">
    <location>
        <begin position="202"/>
        <end position="227"/>
    </location>
</feature>
<sequence length="289" mass="32166">MPFVAFPRADDPAPLPTLSGLPQKIPYDTRYIPEMGMVALKIYAFGGLAFMVGTVITAISYWIWVVVINQEFADSPPWLDLHPERMRAREVARIARLKARKEEKRKERERREQEKWSPPPLRIVKRTNTNRPRASTTVPVVGFADPPPRTPVNKAIHNPPASTARPRKSSLSSPNTKGKKPRRVSWASSTATLDVNGVASEKPIEPKSVPEPELRPQARSFDARRASESTLLPIPSLEDALRRMPQARPAARRVSVSIDPRARSGRAMIAVTTPDVATAWSKPADQDAV</sequence>
<accession>A0A0D2NZD5</accession>